<dbReference type="Proteomes" id="UP000094385">
    <property type="component" value="Unassembled WGS sequence"/>
</dbReference>
<evidence type="ECO:0000313" key="10">
    <source>
        <dbReference type="EMBL" id="ODQ70534.1"/>
    </source>
</evidence>
<protein>
    <recommendedName>
        <fullName evidence="5">Protein YAE1</fullName>
    </recommendedName>
    <alternativeName>
        <fullName evidence="4">Protein yae1</fullName>
    </alternativeName>
</protein>
<evidence type="ECO:0000259" key="9">
    <source>
        <dbReference type="Pfam" id="PF09811"/>
    </source>
</evidence>
<feature type="region of interest" description="Disordered" evidence="8">
    <location>
        <begin position="1"/>
        <end position="65"/>
    </location>
</feature>
<evidence type="ECO:0000256" key="2">
    <source>
        <dbReference type="ARBA" id="ARBA00004496"/>
    </source>
</evidence>
<evidence type="ECO:0000256" key="7">
    <source>
        <dbReference type="ARBA" id="ARBA00023242"/>
    </source>
</evidence>
<sequence length="206" mass="23066">MPHDRASSPESDEAPSEPPLGDHTENNLGDKTDRHDTPYSTPPSDAPTISRSPSPEDSSGNFVSPDLQRLQRDHSQQGYLDGITKGKPESVQKAFDSGYPFGAELGLHIGRVLGMLQGLRSRAAGLKTWETTVVDLERHARSELLDVQDIFSSHYWSVDEISGEILPRWVSENEYRNAEFSAVVAKHPLIHRWTDTVEALIKDYRY</sequence>
<evidence type="ECO:0000256" key="3">
    <source>
        <dbReference type="ARBA" id="ARBA00007096"/>
    </source>
</evidence>
<dbReference type="PANTHER" id="PTHR18829:SF0">
    <property type="entry name" value="PROTEIN YAE1 HOMOLOG"/>
    <property type="match status" value="1"/>
</dbReference>
<comment type="similarity">
    <text evidence="3">Belongs to the YAE1 family.</text>
</comment>
<evidence type="ECO:0000256" key="6">
    <source>
        <dbReference type="ARBA" id="ARBA00022490"/>
    </source>
</evidence>
<dbReference type="GO" id="GO:0005634">
    <property type="term" value="C:nucleus"/>
    <property type="evidence" value="ECO:0007669"/>
    <property type="project" value="UniProtKB-SubCell"/>
</dbReference>
<feature type="compositionally biased region" description="Basic and acidic residues" evidence="8">
    <location>
        <begin position="20"/>
        <end position="37"/>
    </location>
</feature>
<dbReference type="GO" id="GO:0005737">
    <property type="term" value="C:cytoplasm"/>
    <property type="evidence" value="ECO:0007669"/>
    <property type="project" value="UniProtKB-SubCell"/>
</dbReference>
<dbReference type="InterPro" id="IPR019191">
    <property type="entry name" value="Essential_protein_Yae1_N"/>
</dbReference>
<evidence type="ECO:0000256" key="8">
    <source>
        <dbReference type="SAM" id="MobiDB-lite"/>
    </source>
</evidence>
<evidence type="ECO:0000256" key="1">
    <source>
        <dbReference type="ARBA" id="ARBA00004123"/>
    </source>
</evidence>
<dbReference type="OrthoDB" id="20086at2759"/>
<comment type="subcellular location">
    <subcellularLocation>
        <location evidence="2">Cytoplasm</location>
    </subcellularLocation>
    <subcellularLocation>
        <location evidence="1">Nucleus</location>
    </subcellularLocation>
</comment>
<dbReference type="STRING" id="675824.A0A1E3PZ27"/>
<dbReference type="AlphaFoldDB" id="A0A1E3PZ27"/>
<organism evidence="10 11">
    <name type="scientific">Lipomyces starkeyi NRRL Y-11557</name>
    <dbReference type="NCBI Taxonomy" id="675824"/>
    <lineage>
        <taxon>Eukaryota</taxon>
        <taxon>Fungi</taxon>
        <taxon>Dikarya</taxon>
        <taxon>Ascomycota</taxon>
        <taxon>Saccharomycotina</taxon>
        <taxon>Lipomycetes</taxon>
        <taxon>Lipomycetales</taxon>
        <taxon>Lipomycetaceae</taxon>
        <taxon>Lipomyces</taxon>
    </lineage>
</organism>
<keyword evidence="7" id="KW-0539">Nucleus</keyword>
<evidence type="ECO:0000256" key="4">
    <source>
        <dbReference type="ARBA" id="ARBA00017286"/>
    </source>
</evidence>
<gene>
    <name evidence="10" type="ORF">LIPSTDRAFT_74849</name>
</gene>
<dbReference type="Pfam" id="PF09811">
    <property type="entry name" value="Yae1_N"/>
    <property type="match status" value="1"/>
</dbReference>
<keyword evidence="11" id="KW-1185">Reference proteome</keyword>
<dbReference type="EMBL" id="KV454300">
    <property type="protein sequence ID" value="ODQ70534.1"/>
    <property type="molecule type" value="Genomic_DNA"/>
</dbReference>
<feature type="domain" description="Essential protein Yae1 N-terminal" evidence="9">
    <location>
        <begin position="78"/>
        <end position="116"/>
    </location>
</feature>
<accession>A0A1E3PZ27</accession>
<name>A0A1E3PZ27_LIPST</name>
<reference evidence="10 11" key="1">
    <citation type="journal article" date="2016" name="Proc. Natl. Acad. Sci. U.S.A.">
        <title>Comparative genomics of biotechnologically important yeasts.</title>
        <authorList>
            <person name="Riley R."/>
            <person name="Haridas S."/>
            <person name="Wolfe K.H."/>
            <person name="Lopes M.R."/>
            <person name="Hittinger C.T."/>
            <person name="Goeker M."/>
            <person name="Salamov A.A."/>
            <person name="Wisecaver J.H."/>
            <person name="Long T.M."/>
            <person name="Calvey C.H."/>
            <person name="Aerts A.L."/>
            <person name="Barry K.W."/>
            <person name="Choi C."/>
            <person name="Clum A."/>
            <person name="Coughlan A.Y."/>
            <person name="Deshpande S."/>
            <person name="Douglass A.P."/>
            <person name="Hanson S.J."/>
            <person name="Klenk H.-P."/>
            <person name="LaButti K.M."/>
            <person name="Lapidus A."/>
            <person name="Lindquist E.A."/>
            <person name="Lipzen A.M."/>
            <person name="Meier-Kolthoff J.P."/>
            <person name="Ohm R.A."/>
            <person name="Otillar R.P."/>
            <person name="Pangilinan J.L."/>
            <person name="Peng Y."/>
            <person name="Rokas A."/>
            <person name="Rosa C.A."/>
            <person name="Scheuner C."/>
            <person name="Sibirny A.A."/>
            <person name="Slot J.C."/>
            <person name="Stielow J.B."/>
            <person name="Sun H."/>
            <person name="Kurtzman C.P."/>
            <person name="Blackwell M."/>
            <person name="Grigoriev I.V."/>
            <person name="Jeffries T.W."/>
        </authorList>
    </citation>
    <scope>NUCLEOTIDE SEQUENCE [LARGE SCALE GENOMIC DNA]</scope>
    <source>
        <strain evidence="10 11">NRRL Y-11557</strain>
    </source>
</reference>
<feature type="compositionally biased region" description="Polar residues" evidence="8">
    <location>
        <begin position="46"/>
        <end position="62"/>
    </location>
</feature>
<evidence type="ECO:0000256" key="5">
    <source>
        <dbReference type="ARBA" id="ARBA00018400"/>
    </source>
</evidence>
<keyword evidence="6" id="KW-0963">Cytoplasm</keyword>
<proteinExistence type="inferred from homology"/>
<evidence type="ECO:0000313" key="11">
    <source>
        <dbReference type="Proteomes" id="UP000094385"/>
    </source>
</evidence>
<dbReference type="InterPro" id="IPR038881">
    <property type="entry name" value="Yae1-like"/>
</dbReference>
<dbReference type="PANTHER" id="PTHR18829">
    <property type="entry name" value="PROTEIN YAE1 HOMOLOG"/>
    <property type="match status" value="1"/>
</dbReference>